<reference evidence="6 7" key="1">
    <citation type="submission" date="2020-06" db="EMBL/GenBank/DDBJ databases">
        <authorList>
            <person name="Cao W.R."/>
        </authorList>
    </citation>
    <scope>NUCLEOTIDE SEQUENCE [LARGE SCALE GENOMIC DNA]</scope>
    <source>
        <strain evidence="6 7">B1Z28</strain>
    </source>
</reference>
<dbReference type="InterPro" id="IPR028082">
    <property type="entry name" value="Peripla_BP_I"/>
</dbReference>
<dbReference type="SUPFAM" id="SSF53822">
    <property type="entry name" value="Periplasmic binding protein-like I"/>
    <property type="match status" value="1"/>
</dbReference>
<dbReference type="Gene3D" id="1.10.260.40">
    <property type="entry name" value="lambda repressor-like DNA-binding domains"/>
    <property type="match status" value="1"/>
</dbReference>
<feature type="domain" description="HTH lacI-type" evidence="5">
    <location>
        <begin position="9"/>
        <end position="63"/>
    </location>
</feature>
<evidence type="ECO:0000313" key="7">
    <source>
        <dbReference type="Proteomes" id="UP000630805"/>
    </source>
</evidence>
<dbReference type="CDD" id="cd06278">
    <property type="entry name" value="PBP1_LacI-like"/>
    <property type="match status" value="1"/>
</dbReference>
<keyword evidence="4" id="KW-0804">Transcription</keyword>
<dbReference type="EMBL" id="JABXWT010000002">
    <property type="protein sequence ID" value="NVO55242.1"/>
    <property type="molecule type" value="Genomic_DNA"/>
</dbReference>
<organism evidence="6 7">
    <name type="scientific">Ruegeria haliotis</name>
    <dbReference type="NCBI Taxonomy" id="2747601"/>
    <lineage>
        <taxon>Bacteria</taxon>
        <taxon>Pseudomonadati</taxon>
        <taxon>Pseudomonadota</taxon>
        <taxon>Alphaproteobacteria</taxon>
        <taxon>Rhodobacterales</taxon>
        <taxon>Roseobacteraceae</taxon>
        <taxon>Ruegeria</taxon>
    </lineage>
</organism>
<proteinExistence type="predicted"/>
<dbReference type="RefSeq" id="WP_176862528.1">
    <property type="nucleotide sequence ID" value="NZ_JABXWT010000002.1"/>
</dbReference>
<dbReference type="InterPro" id="IPR010982">
    <property type="entry name" value="Lambda_DNA-bd_dom_sf"/>
</dbReference>
<dbReference type="PANTHER" id="PTHR30146:SF95">
    <property type="entry name" value="RIBOSE OPERON REPRESSOR"/>
    <property type="match status" value="1"/>
</dbReference>
<keyword evidence="3 6" id="KW-0238">DNA-binding</keyword>
<dbReference type="Gene3D" id="3.40.50.2300">
    <property type="match status" value="2"/>
</dbReference>
<dbReference type="Pfam" id="PF00356">
    <property type="entry name" value="LacI"/>
    <property type="match status" value="1"/>
</dbReference>
<dbReference type="GO" id="GO:0003677">
    <property type="term" value="F:DNA binding"/>
    <property type="evidence" value="ECO:0007669"/>
    <property type="project" value="UniProtKB-KW"/>
</dbReference>
<dbReference type="SUPFAM" id="SSF47413">
    <property type="entry name" value="lambda repressor-like DNA-binding domains"/>
    <property type="match status" value="1"/>
</dbReference>
<evidence type="ECO:0000256" key="4">
    <source>
        <dbReference type="ARBA" id="ARBA00023163"/>
    </source>
</evidence>
<dbReference type="InterPro" id="IPR000843">
    <property type="entry name" value="HTH_LacI"/>
</dbReference>
<dbReference type="Proteomes" id="UP000630805">
    <property type="component" value="Unassembled WGS sequence"/>
</dbReference>
<keyword evidence="7" id="KW-1185">Reference proteome</keyword>
<accession>A0ABX2PM96</accession>
<dbReference type="InterPro" id="IPR046335">
    <property type="entry name" value="LacI/GalR-like_sensor"/>
</dbReference>
<dbReference type="SMART" id="SM00354">
    <property type="entry name" value="HTH_LACI"/>
    <property type="match status" value="1"/>
</dbReference>
<evidence type="ECO:0000256" key="1">
    <source>
        <dbReference type="ARBA" id="ARBA00022491"/>
    </source>
</evidence>
<keyword evidence="2" id="KW-0805">Transcription regulation</keyword>
<evidence type="ECO:0000313" key="6">
    <source>
        <dbReference type="EMBL" id="NVO55242.1"/>
    </source>
</evidence>
<dbReference type="PROSITE" id="PS50932">
    <property type="entry name" value="HTH_LACI_2"/>
    <property type="match status" value="1"/>
</dbReference>
<name>A0ABX2PM96_9RHOB</name>
<dbReference type="PANTHER" id="PTHR30146">
    <property type="entry name" value="LACI-RELATED TRANSCRIPTIONAL REPRESSOR"/>
    <property type="match status" value="1"/>
</dbReference>
<sequence>MTDDHNKPVTSFDVARRAGVSRSMVSRAFTEGANISEKSREKVLKAAEELGYRVNFLARGLQTRQSNLVGIVASSLDTPFRSRQVRIAAQEFISHGYRPILLTVEPGDDVGQWVSVMLNYNVAGVMVTSATPSPKIIQECRKLRMPLVLINRGKNQDIADTVQIDVQQAGELAFTMLTRSRAGRLAVVHPQIPSYSVTGRARAFIEKCRIENIEVDEFISTSQSYAAGYDIAGNIGLSLDHIDGVFCATDLLALGVMDRLRADWNTRFPDDLQVVGCDDIEQAGWGAYHLSTIRQDAEEQVLAAVTQMLERIENPDAPIQHYNQRLTPIFRKTTLSNYD</sequence>
<evidence type="ECO:0000256" key="2">
    <source>
        <dbReference type="ARBA" id="ARBA00023015"/>
    </source>
</evidence>
<dbReference type="Pfam" id="PF13377">
    <property type="entry name" value="Peripla_BP_3"/>
    <property type="match status" value="1"/>
</dbReference>
<evidence type="ECO:0000256" key="3">
    <source>
        <dbReference type="ARBA" id="ARBA00023125"/>
    </source>
</evidence>
<protein>
    <submittedName>
        <fullName evidence="6">LacI family DNA-binding transcriptional regulator</fullName>
    </submittedName>
</protein>
<gene>
    <name evidence="6" type="ORF">HW561_05500</name>
</gene>
<keyword evidence="1" id="KW-0678">Repressor</keyword>
<comment type="caution">
    <text evidence="6">The sequence shown here is derived from an EMBL/GenBank/DDBJ whole genome shotgun (WGS) entry which is preliminary data.</text>
</comment>
<dbReference type="CDD" id="cd01392">
    <property type="entry name" value="HTH_LacI"/>
    <property type="match status" value="1"/>
</dbReference>
<evidence type="ECO:0000259" key="5">
    <source>
        <dbReference type="PROSITE" id="PS50932"/>
    </source>
</evidence>